<sequence length="91" mass="9798">MFGLTTRGVARLSVRGKRSIVDNMNKVESKIDASRANQNAGGTWQGAVNPTYLKQDGDMAVFAIGMALISFAGIRLANGYWHMAHGTGKIE</sequence>
<evidence type="ECO:0000256" key="1">
    <source>
        <dbReference type="SAM" id="Phobius"/>
    </source>
</evidence>
<name>A0A9W7A7T6_9STRA</name>
<feature type="transmembrane region" description="Helical" evidence="1">
    <location>
        <begin position="59"/>
        <end position="77"/>
    </location>
</feature>
<keyword evidence="3" id="KW-1185">Reference proteome</keyword>
<dbReference type="OrthoDB" id="185184at2759"/>
<dbReference type="AlphaFoldDB" id="A0A9W7A7T6"/>
<proteinExistence type="predicted"/>
<comment type="caution">
    <text evidence="2">The sequence shown here is derived from an EMBL/GenBank/DDBJ whole genome shotgun (WGS) entry which is preliminary data.</text>
</comment>
<evidence type="ECO:0000313" key="2">
    <source>
        <dbReference type="EMBL" id="GMH65716.1"/>
    </source>
</evidence>
<reference evidence="2" key="1">
    <citation type="submission" date="2022-07" db="EMBL/GenBank/DDBJ databases">
        <title>Genome analysis of Parmales, a sister group of diatoms, reveals the evolutionary specialization of diatoms from phago-mixotrophs to photoautotrophs.</title>
        <authorList>
            <person name="Ban H."/>
            <person name="Sato S."/>
            <person name="Yoshikawa S."/>
            <person name="Kazumasa Y."/>
            <person name="Nakamura Y."/>
            <person name="Ichinomiya M."/>
            <person name="Saitoh K."/>
            <person name="Sato N."/>
            <person name="Blanc-Mathieu R."/>
            <person name="Endo H."/>
            <person name="Kuwata A."/>
            <person name="Ogata H."/>
        </authorList>
    </citation>
    <scope>NUCLEOTIDE SEQUENCE</scope>
</reference>
<gene>
    <name evidence="2" type="ORF">TrRE_jg8846</name>
</gene>
<keyword evidence="1" id="KW-1133">Transmembrane helix</keyword>
<keyword evidence="1" id="KW-0472">Membrane</keyword>
<dbReference type="EMBL" id="BRXZ01002590">
    <property type="protein sequence ID" value="GMH65716.1"/>
    <property type="molecule type" value="Genomic_DNA"/>
</dbReference>
<dbReference type="Proteomes" id="UP001165082">
    <property type="component" value="Unassembled WGS sequence"/>
</dbReference>
<organism evidence="2 3">
    <name type="scientific">Triparma retinervis</name>
    <dbReference type="NCBI Taxonomy" id="2557542"/>
    <lineage>
        <taxon>Eukaryota</taxon>
        <taxon>Sar</taxon>
        <taxon>Stramenopiles</taxon>
        <taxon>Ochrophyta</taxon>
        <taxon>Bolidophyceae</taxon>
        <taxon>Parmales</taxon>
        <taxon>Triparmaceae</taxon>
        <taxon>Triparma</taxon>
    </lineage>
</organism>
<accession>A0A9W7A7T6</accession>
<protein>
    <submittedName>
        <fullName evidence="2">Uncharacterized protein</fullName>
    </submittedName>
</protein>
<keyword evidence="1" id="KW-0812">Transmembrane</keyword>
<evidence type="ECO:0000313" key="3">
    <source>
        <dbReference type="Proteomes" id="UP001165082"/>
    </source>
</evidence>